<feature type="domain" description="Big-1" evidence="2">
    <location>
        <begin position="370"/>
        <end position="464"/>
    </location>
</feature>
<dbReference type="GO" id="GO:0009279">
    <property type="term" value="C:cell outer membrane"/>
    <property type="evidence" value="ECO:0007669"/>
    <property type="project" value="TreeGrafter"/>
</dbReference>
<organism evidence="3 4">
    <name type="scientific">Yersinia mollaretii</name>
    <dbReference type="NCBI Taxonomy" id="33060"/>
    <lineage>
        <taxon>Bacteria</taxon>
        <taxon>Pseudomonadati</taxon>
        <taxon>Pseudomonadota</taxon>
        <taxon>Gammaproteobacteria</taxon>
        <taxon>Enterobacterales</taxon>
        <taxon>Yersiniaceae</taxon>
        <taxon>Yersinia</taxon>
    </lineage>
</organism>
<dbReference type="PANTHER" id="PTHR39576">
    <property type="entry name" value="ATTACHING AND EFFACING PROTEIN HOMOLOG-RELATED-RELATED"/>
    <property type="match status" value="1"/>
</dbReference>
<dbReference type="InterPro" id="IPR008964">
    <property type="entry name" value="Invasin/intimin_cell_adhesion"/>
</dbReference>
<dbReference type="InterPro" id="IPR051715">
    <property type="entry name" value="Intimin-Invasin_domain"/>
</dbReference>
<dbReference type="Gene3D" id="2.60.40.10">
    <property type="entry name" value="Immunoglobulins"/>
    <property type="match status" value="3"/>
</dbReference>
<sequence length="477" mass="51260">MQMAKKYYTALWPYYISTLLVACLLLFGISVVQAEITGATDKIYGHAPSVSGEISVLLPDGQTRLLNEQKLNQQLAPDMFTLSPETDGLNYHDDDGDEMSALVFKNPHLQWLDDSGIPLTEQQLAQPLATTFSEKELLLVASADINVSSASGLPKSNTVRLQNQYRVKVTAMELQELLMIRDGMPADGKQTNQLLAKVVNPNNGEPIAGQSVIFNVSGGQITSPLMTDEYGSITASFSNFKAGQTRVTARFNEQERQLLASFIADRSTATILFNTTHNYVIANGKAENTVEVKVTDSQANVLANEPVEFEVSNGVTLAAPPQTDANGELIVKLTSTRAGEITLKGRVPYSGSTDSAELEFKADGNKKLAKITIKALVNGAIADNKSTNSIRATVTDTNNNPLSKREVTFTILSGSAVFDSTKQIITTNTLGQADIQLKSDKAGQVSVQASIGSDLDASYKAAFTDVMFSQTINGAGS</sequence>
<dbReference type="InterPro" id="IPR013783">
    <property type="entry name" value="Ig-like_fold"/>
</dbReference>
<dbReference type="PROSITE" id="PS51127">
    <property type="entry name" value="BIG1"/>
    <property type="match status" value="3"/>
</dbReference>
<dbReference type="RefSeq" id="WP_049645704.1">
    <property type="nucleotide sequence ID" value="NZ_CTKJ01000011.1"/>
</dbReference>
<protein>
    <submittedName>
        <fullName evidence="3">Invasin</fullName>
    </submittedName>
</protein>
<gene>
    <name evidence="3" type="ORF">ERS008502_03472</name>
</gene>
<name>A0AA36PGD4_YERMO</name>
<reference evidence="3 4" key="1">
    <citation type="submission" date="2015-03" db="EMBL/GenBank/DDBJ databases">
        <authorList>
            <consortium name="Pathogen Informatics"/>
            <person name="Murphy D."/>
        </authorList>
    </citation>
    <scope>NUCLEOTIDE SEQUENCE [LARGE SCALE GENOMIC DNA]</scope>
    <source>
        <strain evidence="3 4">FE82747</strain>
    </source>
</reference>
<comment type="caution">
    <text evidence="3">The sequence shown here is derived from an EMBL/GenBank/DDBJ whole genome shotgun (WGS) entry which is preliminary data.</text>
</comment>
<evidence type="ECO:0000313" key="3">
    <source>
        <dbReference type="EMBL" id="CNI50769.1"/>
    </source>
</evidence>
<evidence type="ECO:0000313" key="4">
    <source>
        <dbReference type="Proteomes" id="UP000040841"/>
    </source>
</evidence>
<dbReference type="PANTHER" id="PTHR39576:SF2">
    <property type="entry name" value="ATTACHING AND EFFACING PROTEIN HOMOLOG-RELATED"/>
    <property type="match status" value="1"/>
</dbReference>
<dbReference type="SMART" id="SM00634">
    <property type="entry name" value="BID_1"/>
    <property type="match status" value="3"/>
</dbReference>
<evidence type="ECO:0000256" key="1">
    <source>
        <dbReference type="ARBA" id="ARBA00010116"/>
    </source>
</evidence>
<dbReference type="Pfam" id="PF02369">
    <property type="entry name" value="Big_1"/>
    <property type="match status" value="3"/>
</dbReference>
<accession>A0AA36PGD4</accession>
<dbReference type="AlphaFoldDB" id="A0AA36PGD4"/>
<dbReference type="SUPFAM" id="SSF49373">
    <property type="entry name" value="Invasin/intimin cell-adhesion fragments"/>
    <property type="match status" value="3"/>
</dbReference>
<dbReference type="PROSITE" id="PS51257">
    <property type="entry name" value="PROKAR_LIPOPROTEIN"/>
    <property type="match status" value="1"/>
</dbReference>
<feature type="domain" description="Big-1" evidence="2">
    <location>
        <begin position="270"/>
        <end position="361"/>
    </location>
</feature>
<proteinExistence type="inferred from homology"/>
<dbReference type="Proteomes" id="UP000040841">
    <property type="component" value="Unassembled WGS sequence"/>
</dbReference>
<evidence type="ECO:0000259" key="2">
    <source>
        <dbReference type="PROSITE" id="PS51127"/>
    </source>
</evidence>
<dbReference type="EMBL" id="CQBM01000011">
    <property type="protein sequence ID" value="CNI50769.1"/>
    <property type="molecule type" value="Genomic_DNA"/>
</dbReference>
<feature type="domain" description="Big-1" evidence="2">
    <location>
        <begin position="174"/>
        <end position="263"/>
    </location>
</feature>
<comment type="similarity">
    <text evidence="1">Belongs to the intimin/invasin family.</text>
</comment>
<dbReference type="InterPro" id="IPR003344">
    <property type="entry name" value="Big_1_dom"/>
</dbReference>